<accession>A0ABW7Y6E4</accession>
<proteinExistence type="predicted"/>
<keyword evidence="3" id="KW-1185">Reference proteome</keyword>
<evidence type="ECO:0000313" key="2">
    <source>
        <dbReference type="EMBL" id="MFI5677954.1"/>
    </source>
</evidence>
<comment type="caution">
    <text evidence="2">The sequence shown here is derived from an EMBL/GenBank/DDBJ whole genome shotgun (WGS) entry which is preliminary data.</text>
</comment>
<protein>
    <submittedName>
        <fullName evidence="2">Uncharacterized protein</fullName>
    </submittedName>
</protein>
<dbReference type="Proteomes" id="UP001612415">
    <property type="component" value="Unassembled WGS sequence"/>
</dbReference>
<dbReference type="EMBL" id="JBITDC010000009">
    <property type="protein sequence ID" value="MFI5677954.1"/>
    <property type="molecule type" value="Genomic_DNA"/>
</dbReference>
<organism evidence="2 3">
    <name type="scientific">Streptomyces cellulosae</name>
    <dbReference type="NCBI Taxonomy" id="1968"/>
    <lineage>
        <taxon>Bacteria</taxon>
        <taxon>Bacillati</taxon>
        <taxon>Actinomycetota</taxon>
        <taxon>Actinomycetes</taxon>
        <taxon>Kitasatosporales</taxon>
        <taxon>Streptomycetaceae</taxon>
        <taxon>Streptomyces</taxon>
    </lineage>
</organism>
<dbReference type="RefSeq" id="WP_398658529.1">
    <property type="nucleotide sequence ID" value="NZ_JBITDC010000009.1"/>
</dbReference>
<evidence type="ECO:0000256" key="1">
    <source>
        <dbReference type="SAM" id="SignalP"/>
    </source>
</evidence>
<feature type="signal peptide" evidence="1">
    <location>
        <begin position="1"/>
        <end position="24"/>
    </location>
</feature>
<sequence length="230" mass="24758">MAALVGALAVTLALMVWGASGASAGGPTSVLVTSPASGEATARYHSDKEYRELERLLGPANSGTPDKPPEADLTRARQINVTWLAHDISPWRLDRVFPVHGSGPPTVWIHTAANMPDSTNGYWHRAEHASQLRALLIDLGVMGEISGEGYQGIFPAPWQSQTPAETPPDETTTTVRVGVAEATDDTDWWWALPGAAAGAVLALALRPLAPRLPWGRPRRERGPRQELRDL</sequence>
<feature type="chain" id="PRO_5047228350" evidence="1">
    <location>
        <begin position="25"/>
        <end position="230"/>
    </location>
</feature>
<reference evidence="2 3" key="1">
    <citation type="submission" date="2024-10" db="EMBL/GenBank/DDBJ databases">
        <title>The Natural Products Discovery Center: Release of the First 8490 Sequenced Strains for Exploring Actinobacteria Biosynthetic Diversity.</title>
        <authorList>
            <person name="Kalkreuter E."/>
            <person name="Kautsar S.A."/>
            <person name="Yang D."/>
            <person name="Bader C.D."/>
            <person name="Teijaro C.N."/>
            <person name="Fluegel L."/>
            <person name="Davis C.M."/>
            <person name="Simpson J.R."/>
            <person name="Lauterbach L."/>
            <person name="Steele A.D."/>
            <person name="Gui C."/>
            <person name="Meng S."/>
            <person name="Li G."/>
            <person name="Viehrig K."/>
            <person name="Ye F."/>
            <person name="Su P."/>
            <person name="Kiefer A.F."/>
            <person name="Nichols A."/>
            <person name="Cepeda A.J."/>
            <person name="Yan W."/>
            <person name="Fan B."/>
            <person name="Jiang Y."/>
            <person name="Adhikari A."/>
            <person name="Zheng C.-J."/>
            <person name="Schuster L."/>
            <person name="Cowan T.M."/>
            <person name="Smanski M.J."/>
            <person name="Chevrette M.G."/>
            <person name="De Carvalho L.P.S."/>
            <person name="Shen B."/>
        </authorList>
    </citation>
    <scope>NUCLEOTIDE SEQUENCE [LARGE SCALE GENOMIC DNA]</scope>
    <source>
        <strain evidence="2 3">NPDC051599</strain>
    </source>
</reference>
<name>A0ABW7Y6E4_STRCE</name>
<keyword evidence="1" id="KW-0732">Signal</keyword>
<gene>
    <name evidence="2" type="ORF">ACIA8P_25335</name>
</gene>
<evidence type="ECO:0000313" key="3">
    <source>
        <dbReference type="Proteomes" id="UP001612415"/>
    </source>
</evidence>